<name>A0A9D4EJQ9_DREPO</name>
<keyword evidence="2" id="KW-1185">Reference proteome</keyword>
<sequence length="133" mass="14858">MFKVGRKLGVTLDSICEERCSIEALPTINVAKRGEKWVTADNRRLWVLKELERLGKCDSVPVIVRSDIPSKKLTSKNGGVSVNVRGPPGGEWYKKPCAGRSHYTIVPSRSNDPGWDDTDADYDFFTNFIKGTL</sequence>
<evidence type="ECO:0000313" key="1">
    <source>
        <dbReference type="EMBL" id="KAH3781572.1"/>
    </source>
</evidence>
<accession>A0A9D4EJQ9</accession>
<reference evidence="1" key="2">
    <citation type="submission" date="2020-11" db="EMBL/GenBank/DDBJ databases">
        <authorList>
            <person name="McCartney M.A."/>
            <person name="Auch B."/>
            <person name="Kono T."/>
            <person name="Mallez S."/>
            <person name="Becker A."/>
            <person name="Gohl D.M."/>
            <person name="Silverstein K.A.T."/>
            <person name="Koren S."/>
            <person name="Bechman K.B."/>
            <person name="Herman A."/>
            <person name="Abrahante J.E."/>
            <person name="Garbe J."/>
        </authorList>
    </citation>
    <scope>NUCLEOTIDE SEQUENCE</scope>
    <source>
        <strain evidence="1">Duluth1</strain>
        <tissue evidence="1">Whole animal</tissue>
    </source>
</reference>
<evidence type="ECO:0000313" key="2">
    <source>
        <dbReference type="Proteomes" id="UP000828390"/>
    </source>
</evidence>
<protein>
    <submittedName>
        <fullName evidence="1">Uncharacterized protein</fullName>
    </submittedName>
</protein>
<reference evidence="1" key="1">
    <citation type="journal article" date="2019" name="bioRxiv">
        <title>The Genome of the Zebra Mussel, Dreissena polymorpha: A Resource for Invasive Species Research.</title>
        <authorList>
            <person name="McCartney M.A."/>
            <person name="Auch B."/>
            <person name="Kono T."/>
            <person name="Mallez S."/>
            <person name="Zhang Y."/>
            <person name="Obille A."/>
            <person name="Becker A."/>
            <person name="Abrahante J.E."/>
            <person name="Garbe J."/>
            <person name="Badalamenti J.P."/>
            <person name="Herman A."/>
            <person name="Mangelson H."/>
            <person name="Liachko I."/>
            <person name="Sullivan S."/>
            <person name="Sone E.D."/>
            <person name="Koren S."/>
            <person name="Silverstein K.A.T."/>
            <person name="Beckman K.B."/>
            <person name="Gohl D.M."/>
        </authorList>
    </citation>
    <scope>NUCLEOTIDE SEQUENCE</scope>
    <source>
        <strain evidence="1">Duluth1</strain>
        <tissue evidence="1">Whole animal</tissue>
    </source>
</reference>
<organism evidence="1 2">
    <name type="scientific">Dreissena polymorpha</name>
    <name type="common">Zebra mussel</name>
    <name type="synonym">Mytilus polymorpha</name>
    <dbReference type="NCBI Taxonomy" id="45954"/>
    <lineage>
        <taxon>Eukaryota</taxon>
        <taxon>Metazoa</taxon>
        <taxon>Spiralia</taxon>
        <taxon>Lophotrochozoa</taxon>
        <taxon>Mollusca</taxon>
        <taxon>Bivalvia</taxon>
        <taxon>Autobranchia</taxon>
        <taxon>Heteroconchia</taxon>
        <taxon>Euheterodonta</taxon>
        <taxon>Imparidentia</taxon>
        <taxon>Neoheterodontei</taxon>
        <taxon>Myida</taxon>
        <taxon>Dreissenoidea</taxon>
        <taxon>Dreissenidae</taxon>
        <taxon>Dreissena</taxon>
    </lineage>
</organism>
<dbReference type="AlphaFoldDB" id="A0A9D4EJQ9"/>
<dbReference type="EMBL" id="JAIWYP010000008">
    <property type="protein sequence ID" value="KAH3781572.1"/>
    <property type="molecule type" value="Genomic_DNA"/>
</dbReference>
<proteinExistence type="predicted"/>
<dbReference type="Proteomes" id="UP000828390">
    <property type="component" value="Unassembled WGS sequence"/>
</dbReference>
<gene>
    <name evidence="1" type="ORF">DPMN_159403</name>
</gene>
<comment type="caution">
    <text evidence="1">The sequence shown here is derived from an EMBL/GenBank/DDBJ whole genome shotgun (WGS) entry which is preliminary data.</text>
</comment>